<dbReference type="Proteomes" id="UP000035740">
    <property type="component" value="Unassembled WGS sequence"/>
</dbReference>
<dbReference type="AlphaFoldDB" id="A0A0J8B512"/>
<reference evidence="2 3" key="1">
    <citation type="journal article" date="2014" name="Nature">
        <title>The genome of the recently domesticated crop plant sugar beet (Beta vulgaris).</title>
        <authorList>
            <person name="Dohm J.C."/>
            <person name="Minoche A.E."/>
            <person name="Holtgrawe D."/>
            <person name="Capella-Gutierrez S."/>
            <person name="Zakrzewski F."/>
            <person name="Tafer H."/>
            <person name="Rupp O."/>
            <person name="Sorensen T.R."/>
            <person name="Stracke R."/>
            <person name="Reinhardt R."/>
            <person name="Goesmann A."/>
            <person name="Kraft T."/>
            <person name="Schulz B."/>
            <person name="Stadler P.F."/>
            <person name="Schmidt T."/>
            <person name="Gabaldon T."/>
            <person name="Lehrach H."/>
            <person name="Weisshaar B."/>
            <person name="Himmelbauer H."/>
        </authorList>
    </citation>
    <scope>NUCLEOTIDE SEQUENCE [LARGE SCALE GENOMIC DNA]</scope>
    <source>
        <tissue evidence="2">Taproot</tissue>
    </source>
</reference>
<organism evidence="2 3">
    <name type="scientific">Beta vulgaris subsp. vulgaris</name>
    <name type="common">Beet</name>
    <dbReference type="NCBI Taxonomy" id="3555"/>
    <lineage>
        <taxon>Eukaryota</taxon>
        <taxon>Viridiplantae</taxon>
        <taxon>Streptophyta</taxon>
        <taxon>Embryophyta</taxon>
        <taxon>Tracheophyta</taxon>
        <taxon>Spermatophyta</taxon>
        <taxon>Magnoliopsida</taxon>
        <taxon>eudicotyledons</taxon>
        <taxon>Gunneridae</taxon>
        <taxon>Pentapetalae</taxon>
        <taxon>Caryophyllales</taxon>
        <taxon>Chenopodiaceae</taxon>
        <taxon>Betoideae</taxon>
        <taxon>Beta</taxon>
    </lineage>
</organism>
<feature type="chain" id="PRO_5005294244" description="Knottin scorpion toxin-like domain-containing protein" evidence="1">
    <location>
        <begin position="25"/>
        <end position="74"/>
    </location>
</feature>
<evidence type="ECO:0000313" key="2">
    <source>
        <dbReference type="EMBL" id="KMS96314.1"/>
    </source>
</evidence>
<feature type="signal peptide" evidence="1">
    <location>
        <begin position="1"/>
        <end position="24"/>
    </location>
</feature>
<dbReference type="EMBL" id="KQ090393">
    <property type="protein sequence ID" value="KMS96314.1"/>
    <property type="molecule type" value="Genomic_DNA"/>
</dbReference>
<evidence type="ECO:0008006" key="4">
    <source>
        <dbReference type="Google" id="ProtNLM"/>
    </source>
</evidence>
<protein>
    <recommendedName>
        <fullName evidence="4">Knottin scorpion toxin-like domain-containing protein</fullName>
    </recommendedName>
</protein>
<accession>A0A0J8B512</accession>
<sequence>MAKSIFALVLILSLVLLPNDSVLAHDRGPCSDYPIPLQNCSDETCREACIASTGKYKNGGCMNKAYCCCNFVFK</sequence>
<gene>
    <name evidence="2" type="ORF">BVRB_000270</name>
</gene>
<evidence type="ECO:0000256" key="1">
    <source>
        <dbReference type="SAM" id="SignalP"/>
    </source>
</evidence>
<name>A0A0J8B512_BETVV</name>
<dbReference type="Gramene" id="KMS96314">
    <property type="protein sequence ID" value="KMS96314"/>
    <property type="gene ID" value="BVRB_000270"/>
</dbReference>
<keyword evidence="1" id="KW-0732">Signal</keyword>
<evidence type="ECO:0000313" key="3">
    <source>
        <dbReference type="Proteomes" id="UP000035740"/>
    </source>
</evidence>
<proteinExistence type="predicted"/>
<keyword evidence="3" id="KW-1185">Reference proteome</keyword>